<name>A0ABR7QUJ0_9FLAO</name>
<organism evidence="2 3">
    <name type="scientific">Arenibacter arenosicollis</name>
    <dbReference type="NCBI Taxonomy" id="2762274"/>
    <lineage>
        <taxon>Bacteria</taxon>
        <taxon>Pseudomonadati</taxon>
        <taxon>Bacteroidota</taxon>
        <taxon>Flavobacteriia</taxon>
        <taxon>Flavobacteriales</taxon>
        <taxon>Flavobacteriaceae</taxon>
        <taxon>Arenibacter</taxon>
    </lineage>
</organism>
<sequence>TVTVAGSGTTGDPYILTSLGGADGSETIVNGSTTVAVTGSGTSGDPYSLGVPALGIDTPQLADNAITSSKIAAGAISGGPSGVIAANSITQGDIGINAIGAAEIQSNAVSSDEIADNTITADDLAVGSVETGEILNGTILNEDIALGAAIDGSKINPVFTANVSTTGNLQVDGNVNVTGSHSPVPDYVFQKYFLGNSSLKESYDFQTLAQIEAFIKEHHHLPGIKSAEEVKQDGFWNLSESNLQNLEKIEELFLHTIEQEKKIDQLKNENESLSAELQSLRKDMEEIKALLQKQ</sequence>
<proteinExistence type="predicted"/>
<feature type="coiled-coil region" evidence="1">
    <location>
        <begin position="249"/>
        <end position="294"/>
    </location>
</feature>
<gene>
    <name evidence="2" type="ORF">H4O18_21655</name>
</gene>
<accession>A0ABR7QUJ0</accession>
<evidence type="ECO:0000256" key="1">
    <source>
        <dbReference type="SAM" id="Coils"/>
    </source>
</evidence>
<evidence type="ECO:0000313" key="3">
    <source>
        <dbReference type="Proteomes" id="UP000618952"/>
    </source>
</evidence>
<reference evidence="2 3" key="1">
    <citation type="submission" date="2020-08" db="EMBL/GenBank/DDBJ databases">
        <title>Arenibacter gaetbuli sp. nov., isolated from a sand dune.</title>
        <authorList>
            <person name="Park S."/>
            <person name="Yoon J.-H."/>
        </authorList>
    </citation>
    <scope>NUCLEOTIDE SEQUENCE [LARGE SCALE GENOMIC DNA]</scope>
    <source>
        <strain evidence="2 3">BSSL-BM3</strain>
    </source>
</reference>
<comment type="caution">
    <text evidence="2">The sequence shown here is derived from an EMBL/GenBank/DDBJ whole genome shotgun (WGS) entry which is preliminary data.</text>
</comment>
<keyword evidence="3" id="KW-1185">Reference proteome</keyword>
<feature type="non-terminal residue" evidence="2">
    <location>
        <position position="1"/>
    </location>
</feature>
<evidence type="ECO:0000313" key="2">
    <source>
        <dbReference type="EMBL" id="MBC8770612.1"/>
    </source>
</evidence>
<keyword evidence="1" id="KW-0175">Coiled coil</keyword>
<protein>
    <submittedName>
        <fullName evidence="2">Uncharacterized protein</fullName>
    </submittedName>
</protein>
<dbReference type="Proteomes" id="UP000618952">
    <property type="component" value="Unassembled WGS sequence"/>
</dbReference>
<dbReference type="EMBL" id="JACLHY010000046">
    <property type="protein sequence ID" value="MBC8770612.1"/>
    <property type="molecule type" value="Genomic_DNA"/>
</dbReference>